<sequence>MSSLDALSGRLVLHPGRARPNIERQGLRRAERLVLGRPAASAPALLGTLFTLCGHAHTLTARRAIEAARGAPGTVLPPPAPAEARALQWRTAQEQLRRLLVDAPPAVGLPAATPALLQSCPLWQPALDAELATAALGEWVAEELLAQPLAAWLAAWECDGAAWLADWSAREHTPVARLLQRLRFQGVNLMTPHRPVHLDAADGSMQALCARLAAEAPLQDGAGVPYATGPWCRRHGRNPAHADNAWMLSASRLSDLVRLASPDGPATGAQALACGAARTGERTGLAWTETARGLLVHRIALSDDECVTACRVVSPTDWNFDARGPAALALQSVREPAAVQALVLGFDPCMAWRAATQEEALHA</sequence>
<dbReference type="Gene3D" id="1.10.645.10">
    <property type="entry name" value="Cytochrome-c3 Hydrogenase, chain B"/>
    <property type="match status" value="2"/>
</dbReference>
<name>A0A848F831_9BURK</name>
<dbReference type="Proteomes" id="UP000574067">
    <property type="component" value="Unassembled WGS sequence"/>
</dbReference>
<dbReference type="SUPFAM" id="SSF56762">
    <property type="entry name" value="HydB/Nqo4-like"/>
    <property type="match status" value="1"/>
</dbReference>
<dbReference type="InterPro" id="IPR029014">
    <property type="entry name" value="NiFe-Hase_large"/>
</dbReference>
<gene>
    <name evidence="1" type="ORF">HHL10_12160</name>
</gene>
<proteinExistence type="predicted"/>
<dbReference type="AlphaFoldDB" id="A0A848F831"/>
<dbReference type="InterPro" id="IPR050867">
    <property type="entry name" value="NiFe/NiFeSe_hydrgnase_LSU"/>
</dbReference>
<organism evidence="1 2">
    <name type="scientific">Azohydromonas caseinilytica</name>
    <dbReference type="NCBI Taxonomy" id="2728836"/>
    <lineage>
        <taxon>Bacteria</taxon>
        <taxon>Pseudomonadati</taxon>
        <taxon>Pseudomonadota</taxon>
        <taxon>Betaproteobacteria</taxon>
        <taxon>Burkholderiales</taxon>
        <taxon>Sphaerotilaceae</taxon>
        <taxon>Azohydromonas</taxon>
    </lineage>
</organism>
<protein>
    <recommendedName>
        <fullName evidence="3">Nickel-dependent hydrogenase</fullName>
    </recommendedName>
</protein>
<evidence type="ECO:0000313" key="2">
    <source>
        <dbReference type="Proteomes" id="UP000574067"/>
    </source>
</evidence>
<dbReference type="RefSeq" id="WP_169160632.1">
    <property type="nucleotide sequence ID" value="NZ_JABBFW010000007.1"/>
</dbReference>
<evidence type="ECO:0000313" key="1">
    <source>
        <dbReference type="EMBL" id="NML15724.1"/>
    </source>
</evidence>
<comment type="caution">
    <text evidence="1">The sequence shown here is derived from an EMBL/GenBank/DDBJ whole genome shotgun (WGS) entry which is preliminary data.</text>
</comment>
<evidence type="ECO:0008006" key="3">
    <source>
        <dbReference type="Google" id="ProtNLM"/>
    </source>
</evidence>
<dbReference type="PANTHER" id="PTHR42958:SF4">
    <property type="entry name" value="HYDROGENASE EXPRESSION_FORMATION PROTEIN HUPK"/>
    <property type="match status" value="1"/>
</dbReference>
<keyword evidence="2" id="KW-1185">Reference proteome</keyword>
<accession>A0A848F831</accession>
<reference evidence="1 2" key="1">
    <citation type="submission" date="2020-04" db="EMBL/GenBank/DDBJ databases">
        <title>Azohydromonas sp. isolated from soil.</title>
        <authorList>
            <person name="Dahal R.H."/>
        </authorList>
    </citation>
    <scope>NUCLEOTIDE SEQUENCE [LARGE SCALE GENOMIC DNA]</scope>
    <source>
        <strain evidence="1 2">G-1-1-14</strain>
    </source>
</reference>
<dbReference type="EMBL" id="JABBFW010000007">
    <property type="protein sequence ID" value="NML15724.1"/>
    <property type="molecule type" value="Genomic_DNA"/>
</dbReference>
<dbReference type="PANTHER" id="PTHR42958">
    <property type="entry name" value="HYDROGENASE-2 LARGE CHAIN"/>
    <property type="match status" value="1"/>
</dbReference>